<proteinExistence type="predicted"/>
<evidence type="ECO:0000256" key="1">
    <source>
        <dbReference type="SAM" id="SignalP"/>
    </source>
</evidence>
<evidence type="ECO:0008006" key="4">
    <source>
        <dbReference type="Google" id="ProtNLM"/>
    </source>
</evidence>
<sequence length="82" mass="8764">MLLLLMMSPRAGTGTATATATATATRDTRKSSAVGECHVAVTEVGASFLLDWSKRARGSVVVVVAKVGWPLRWLVCWRPLGH</sequence>
<feature type="signal peptide" evidence="1">
    <location>
        <begin position="1"/>
        <end position="16"/>
    </location>
</feature>
<feature type="chain" id="PRO_5041321858" description="Secreted protein" evidence="1">
    <location>
        <begin position="17"/>
        <end position="82"/>
    </location>
</feature>
<name>A0AA40CDR9_9PEZI</name>
<reference evidence="2" key="1">
    <citation type="submission" date="2023-06" db="EMBL/GenBank/DDBJ databases">
        <title>Genome-scale phylogeny and comparative genomics of the fungal order Sordariales.</title>
        <authorList>
            <consortium name="Lawrence Berkeley National Laboratory"/>
            <person name="Hensen N."/>
            <person name="Bonometti L."/>
            <person name="Westerberg I."/>
            <person name="Brannstrom I.O."/>
            <person name="Guillou S."/>
            <person name="Cros-Aarteil S."/>
            <person name="Calhoun S."/>
            <person name="Haridas S."/>
            <person name="Kuo A."/>
            <person name="Mondo S."/>
            <person name="Pangilinan J."/>
            <person name="Riley R."/>
            <person name="LaButti K."/>
            <person name="Andreopoulos B."/>
            <person name="Lipzen A."/>
            <person name="Chen C."/>
            <person name="Yanf M."/>
            <person name="Daum C."/>
            <person name="Ng V."/>
            <person name="Clum A."/>
            <person name="Steindorff A."/>
            <person name="Ohm R."/>
            <person name="Martin F."/>
            <person name="Silar P."/>
            <person name="Natvig D."/>
            <person name="Lalanne C."/>
            <person name="Gautier V."/>
            <person name="Ament-velasquez S.L."/>
            <person name="Kruys A."/>
            <person name="Hutchinson M.I."/>
            <person name="Powell A.J."/>
            <person name="Barry K."/>
            <person name="Miller A.N."/>
            <person name="Grigoriev I.V."/>
            <person name="Debuchy R."/>
            <person name="Gladieux P."/>
            <person name="Thoren M.H."/>
            <person name="Johannesson H."/>
        </authorList>
    </citation>
    <scope>NUCLEOTIDE SEQUENCE</scope>
    <source>
        <strain evidence="2">SMH3391-2</strain>
    </source>
</reference>
<evidence type="ECO:0000313" key="3">
    <source>
        <dbReference type="Proteomes" id="UP001174934"/>
    </source>
</evidence>
<dbReference type="EMBL" id="JAULSR010000001">
    <property type="protein sequence ID" value="KAK0634505.1"/>
    <property type="molecule type" value="Genomic_DNA"/>
</dbReference>
<protein>
    <recommendedName>
        <fullName evidence="4">Secreted protein</fullName>
    </recommendedName>
</protein>
<organism evidence="2 3">
    <name type="scientific">Bombardia bombarda</name>
    <dbReference type="NCBI Taxonomy" id="252184"/>
    <lineage>
        <taxon>Eukaryota</taxon>
        <taxon>Fungi</taxon>
        <taxon>Dikarya</taxon>
        <taxon>Ascomycota</taxon>
        <taxon>Pezizomycotina</taxon>
        <taxon>Sordariomycetes</taxon>
        <taxon>Sordariomycetidae</taxon>
        <taxon>Sordariales</taxon>
        <taxon>Lasiosphaeriaceae</taxon>
        <taxon>Bombardia</taxon>
    </lineage>
</organism>
<keyword evidence="1" id="KW-0732">Signal</keyword>
<gene>
    <name evidence="2" type="ORF">B0T17DRAFT_513527</name>
</gene>
<dbReference type="AlphaFoldDB" id="A0AA40CDR9"/>
<dbReference type="Proteomes" id="UP001174934">
    <property type="component" value="Unassembled WGS sequence"/>
</dbReference>
<comment type="caution">
    <text evidence="2">The sequence shown here is derived from an EMBL/GenBank/DDBJ whole genome shotgun (WGS) entry which is preliminary data.</text>
</comment>
<keyword evidence="3" id="KW-1185">Reference proteome</keyword>
<evidence type="ECO:0000313" key="2">
    <source>
        <dbReference type="EMBL" id="KAK0634505.1"/>
    </source>
</evidence>
<accession>A0AA40CDR9</accession>